<dbReference type="RefSeq" id="WP_067259614.1">
    <property type="nucleotide sequence ID" value="NZ_LWMW01000098.1"/>
</dbReference>
<accession>A0A166E0S7</accession>
<dbReference type="AlphaFoldDB" id="A0A166E0S7"/>
<dbReference type="Proteomes" id="UP000077275">
    <property type="component" value="Unassembled WGS sequence"/>
</dbReference>
<gene>
    <name evidence="1" type="ORF">MBCUT_10180</name>
</gene>
<proteinExistence type="predicted"/>
<dbReference type="STRING" id="47311.MBCUT_10180"/>
<dbReference type="EMBL" id="LWMW01000098">
    <property type="protein sequence ID" value="KZX16152.1"/>
    <property type="molecule type" value="Genomic_DNA"/>
</dbReference>
<evidence type="ECO:0000313" key="2">
    <source>
        <dbReference type="Proteomes" id="UP000077275"/>
    </source>
</evidence>
<organism evidence="1 2">
    <name type="scientific">Methanobrevibacter cuticularis</name>
    <dbReference type="NCBI Taxonomy" id="47311"/>
    <lineage>
        <taxon>Archaea</taxon>
        <taxon>Methanobacteriati</taxon>
        <taxon>Methanobacteriota</taxon>
        <taxon>Methanomada group</taxon>
        <taxon>Methanobacteria</taxon>
        <taxon>Methanobacteriales</taxon>
        <taxon>Methanobacteriaceae</taxon>
        <taxon>Methanobrevibacter</taxon>
    </lineage>
</organism>
<sequence>MCSNEKTGDVDYLEHPQDYENGENNCSNNCSCNCGFTLLTKIMVVDHGLDPADFIDENGNLLSNTEVHNQDVNKIEDNVNENKLKNDLKEDLSKNTDNPEKHTESIMNYIDETKGSKFEEGRLYNDKSNLVHSAKGTGNDVTILKKEYDKLANENLDLRLHRHPSNYPPLPSRTDMETQLGLNIKNESIFSDKFFLNIKNTNVNLSESKINNIVNDYSKVSNEINSKFLKENK</sequence>
<evidence type="ECO:0000313" key="1">
    <source>
        <dbReference type="EMBL" id="KZX16152.1"/>
    </source>
</evidence>
<reference evidence="1 2" key="1">
    <citation type="submission" date="2016-04" db="EMBL/GenBank/DDBJ databases">
        <title>Genome sequence of Methanobrevibacter cuticularis DSM 11139.</title>
        <authorList>
            <person name="Poehlein A."/>
            <person name="Seedorf H."/>
            <person name="Daniel R."/>
        </authorList>
    </citation>
    <scope>NUCLEOTIDE SEQUENCE [LARGE SCALE GENOMIC DNA]</scope>
    <source>
        <strain evidence="1 2">DSM 11139</strain>
    </source>
</reference>
<dbReference type="PATRIC" id="fig|47311.3.peg.1123"/>
<name>A0A166E0S7_9EURY</name>
<comment type="caution">
    <text evidence="1">The sequence shown here is derived from an EMBL/GenBank/DDBJ whole genome shotgun (WGS) entry which is preliminary data.</text>
</comment>
<keyword evidence="2" id="KW-1185">Reference proteome</keyword>
<protein>
    <submittedName>
        <fullName evidence="1">Uncharacterized protein</fullName>
    </submittedName>
</protein>